<feature type="region of interest" description="Disordered" evidence="2">
    <location>
        <begin position="1"/>
        <end position="91"/>
    </location>
</feature>
<feature type="compositionally biased region" description="Low complexity" evidence="2">
    <location>
        <begin position="1"/>
        <end position="12"/>
    </location>
</feature>
<keyword evidence="1" id="KW-0175">Coiled coil</keyword>
<comment type="caution">
    <text evidence="3">The sequence shown here is derived from an EMBL/GenBank/DDBJ whole genome shotgun (WGS) entry which is preliminary data.</text>
</comment>
<dbReference type="EMBL" id="WUAV01000005">
    <property type="protein sequence ID" value="KAF1753799.1"/>
    <property type="molecule type" value="Genomic_DNA"/>
</dbReference>
<dbReference type="GeneID" id="78776915"/>
<reference evidence="3 4" key="1">
    <citation type="submission" date="2019-12" db="EMBL/GenBank/DDBJ databases">
        <title>Chromosome-level assembly of the Caenorhabditis remanei genome.</title>
        <authorList>
            <person name="Teterina A.A."/>
            <person name="Willis J.H."/>
            <person name="Phillips P.C."/>
        </authorList>
    </citation>
    <scope>NUCLEOTIDE SEQUENCE [LARGE SCALE GENOMIC DNA]</scope>
    <source>
        <strain evidence="3 4">PX506</strain>
        <tissue evidence="3">Whole organism</tissue>
    </source>
</reference>
<evidence type="ECO:0000256" key="2">
    <source>
        <dbReference type="SAM" id="MobiDB-lite"/>
    </source>
</evidence>
<sequence>MASHQEQVLQLEVEGEETVTAVHKGPRTPPPLDDFNQSGPLVPQTNRRSHSRSTSNQPSEIPPKRGKMNDEAADEAEDPDDAQSVKSEDYTLEPRITVDELLIDEIRGMHQSIENMELTIAANCAPQNIPPDWIKNSNQISANLAAILRTNNDLIRANNSTTAALQRLVTLATKDQKSDLQKEWLKGFQDLAQDNKETRRAIQKVETAVEQLEGSMLRQAEPQILQLDPLGKEERDTASTAQKINRGCVLCQRQNHPTDICKSYVGSDRIQRAQQLNICIHCLEVNPNPQRGKHTGCPSENIKCRRCVGKVIDSRAANHNVAFCSYKALKDERSAEAPQPPRRNKTSQPSTSAQSRYFN</sequence>
<name>A0A6A5GH88_CAERE</name>
<dbReference type="CTD" id="78776915"/>
<feature type="compositionally biased region" description="Polar residues" evidence="2">
    <location>
        <begin position="346"/>
        <end position="359"/>
    </location>
</feature>
<accession>A0A6A5GH88</accession>
<dbReference type="Proteomes" id="UP000483820">
    <property type="component" value="Chromosome V"/>
</dbReference>
<feature type="coiled-coil region" evidence="1">
    <location>
        <begin position="188"/>
        <end position="215"/>
    </location>
</feature>
<feature type="compositionally biased region" description="Acidic residues" evidence="2">
    <location>
        <begin position="71"/>
        <end position="81"/>
    </location>
</feature>
<proteinExistence type="predicted"/>
<dbReference type="RefSeq" id="XP_053582442.1">
    <property type="nucleotide sequence ID" value="XM_053733529.1"/>
</dbReference>
<evidence type="ECO:0000313" key="4">
    <source>
        <dbReference type="Proteomes" id="UP000483820"/>
    </source>
</evidence>
<evidence type="ECO:0000313" key="3">
    <source>
        <dbReference type="EMBL" id="KAF1753799.1"/>
    </source>
</evidence>
<dbReference type="AlphaFoldDB" id="A0A6A5GH88"/>
<evidence type="ECO:0000256" key="1">
    <source>
        <dbReference type="SAM" id="Coils"/>
    </source>
</evidence>
<feature type="region of interest" description="Disordered" evidence="2">
    <location>
        <begin position="332"/>
        <end position="359"/>
    </location>
</feature>
<gene>
    <name evidence="3" type="ORF">GCK72_020356</name>
</gene>
<dbReference type="KEGG" id="crq:GCK72_020356"/>
<protein>
    <submittedName>
        <fullName evidence="3">Uncharacterized protein</fullName>
    </submittedName>
</protein>
<organism evidence="3 4">
    <name type="scientific">Caenorhabditis remanei</name>
    <name type="common">Caenorhabditis vulgaris</name>
    <dbReference type="NCBI Taxonomy" id="31234"/>
    <lineage>
        <taxon>Eukaryota</taxon>
        <taxon>Metazoa</taxon>
        <taxon>Ecdysozoa</taxon>
        <taxon>Nematoda</taxon>
        <taxon>Chromadorea</taxon>
        <taxon>Rhabditida</taxon>
        <taxon>Rhabditina</taxon>
        <taxon>Rhabditomorpha</taxon>
        <taxon>Rhabditoidea</taxon>
        <taxon>Rhabditidae</taxon>
        <taxon>Peloderinae</taxon>
        <taxon>Caenorhabditis</taxon>
    </lineage>
</organism>